<evidence type="ECO:0000259" key="3">
    <source>
        <dbReference type="PROSITE" id="PS51737"/>
    </source>
</evidence>
<dbReference type="SMART" id="SM00857">
    <property type="entry name" value="Resolvase"/>
    <property type="match status" value="1"/>
</dbReference>
<dbReference type="InterPro" id="IPR050639">
    <property type="entry name" value="SSR_resolvase"/>
</dbReference>
<dbReference type="Pfam" id="PF14287">
    <property type="entry name" value="DUF4368"/>
    <property type="match status" value="1"/>
</dbReference>
<dbReference type="EMBL" id="JACRSU010000002">
    <property type="protein sequence ID" value="MBC8540708.1"/>
    <property type="molecule type" value="Genomic_DNA"/>
</dbReference>
<dbReference type="PANTHER" id="PTHR30461">
    <property type="entry name" value="DNA-INVERTASE FROM LAMBDOID PROPHAGE"/>
    <property type="match status" value="1"/>
</dbReference>
<dbReference type="PANTHER" id="PTHR30461:SF23">
    <property type="entry name" value="DNA RECOMBINASE-RELATED"/>
    <property type="match status" value="1"/>
</dbReference>
<sequence length="566" mass="65906">MNKSDTMTALYCRLSQEDALDGDSNSIINQKAILSKYAKDNQYPNPQFYIDDGWSGTNFERPSFKEMIKDIEDGKVKTVIVKDMSRLGRDYLKVGYFSEIFFPDNDVRLIAINDGVDSFKGDNDFTPFRNLFNDFYAKDTSKKIRAVFKAKGQAGEHLGEPPYGYMKNPDNKKQWIIDEPAAEVVRKIYDLCIDGKGPTQIAKILRKEKVLTVKSYYAQMKGKSLPEEPYRWSEQSVAHILEKMDYIGCTVNFKTYTKSYKLKKRLENSKENWAIFYGTQEPIISKEQWERVQELRQNKRRNTKTNKQGLFSGLIFCADCGSKLHFATCKRFDSAQDHYRCSQYKGNTGSCSVHFIREETLKKIVLNQIFQITAMMYDNADEFFNLVARQQLDEQEKEIQSKKKQISKIQKRITELDKIFKRIYEDDITGAISHERFLKLSAEYETEQKDLQKQADEFQQKTAEFDRQQTDFNQFRQIVRKYVGITELTPTIVNEFVKKIIVHAPDKSSGHRVQKIQIVFNFIGEFIPQDEFIPDKKKVPQEYHPADITSLLPSAFPAGCFFILII</sequence>
<accession>A0A926HYS8</accession>
<gene>
    <name evidence="4" type="ORF">H8698_06925</name>
</gene>
<dbReference type="InterPro" id="IPR036162">
    <property type="entry name" value="Resolvase-like_N_sf"/>
</dbReference>
<evidence type="ECO:0000256" key="1">
    <source>
        <dbReference type="SAM" id="Coils"/>
    </source>
</evidence>
<comment type="caution">
    <text evidence="4">The sequence shown here is derived from an EMBL/GenBank/DDBJ whole genome shotgun (WGS) entry which is preliminary data.</text>
</comment>
<dbReference type="Proteomes" id="UP000611762">
    <property type="component" value="Unassembled WGS sequence"/>
</dbReference>
<dbReference type="SUPFAM" id="SSF53041">
    <property type="entry name" value="Resolvase-like"/>
    <property type="match status" value="1"/>
</dbReference>
<proteinExistence type="predicted"/>
<evidence type="ECO:0000259" key="2">
    <source>
        <dbReference type="PROSITE" id="PS51736"/>
    </source>
</evidence>
<dbReference type="InterPro" id="IPR038109">
    <property type="entry name" value="DNA_bind_recomb_sf"/>
</dbReference>
<dbReference type="PROSITE" id="PS51736">
    <property type="entry name" value="RECOMBINASES_3"/>
    <property type="match status" value="1"/>
</dbReference>
<feature type="domain" description="Resolvase/invertase-type recombinase catalytic" evidence="2">
    <location>
        <begin position="7"/>
        <end position="155"/>
    </location>
</feature>
<dbReference type="AlphaFoldDB" id="A0A926HYS8"/>
<feature type="domain" description="Recombinase" evidence="3">
    <location>
        <begin position="162"/>
        <end position="302"/>
    </location>
</feature>
<organism evidence="4 5">
    <name type="scientific">Congzhengia minquanensis</name>
    <dbReference type="NCBI Taxonomy" id="2763657"/>
    <lineage>
        <taxon>Bacteria</taxon>
        <taxon>Bacillati</taxon>
        <taxon>Bacillota</taxon>
        <taxon>Clostridia</taxon>
        <taxon>Eubacteriales</taxon>
        <taxon>Oscillospiraceae</taxon>
        <taxon>Congzhengia</taxon>
    </lineage>
</organism>
<evidence type="ECO:0000313" key="5">
    <source>
        <dbReference type="Proteomes" id="UP000611762"/>
    </source>
</evidence>
<dbReference type="GO" id="GO:0003677">
    <property type="term" value="F:DNA binding"/>
    <property type="evidence" value="ECO:0007669"/>
    <property type="project" value="InterPro"/>
</dbReference>
<dbReference type="Pfam" id="PF13408">
    <property type="entry name" value="Zn_ribbon_recom"/>
    <property type="match status" value="1"/>
</dbReference>
<dbReference type="Gene3D" id="3.90.1750.20">
    <property type="entry name" value="Putative Large Serine Recombinase, Chain B, Domain 2"/>
    <property type="match status" value="1"/>
</dbReference>
<keyword evidence="5" id="KW-1185">Reference proteome</keyword>
<evidence type="ECO:0000313" key="4">
    <source>
        <dbReference type="EMBL" id="MBC8540708.1"/>
    </source>
</evidence>
<dbReference type="RefSeq" id="WP_346726832.1">
    <property type="nucleotide sequence ID" value="NZ_JACRSU010000002.1"/>
</dbReference>
<feature type="coiled-coil region" evidence="1">
    <location>
        <begin position="385"/>
        <end position="468"/>
    </location>
</feature>
<dbReference type="InterPro" id="IPR006119">
    <property type="entry name" value="Resolv_N"/>
</dbReference>
<name>A0A926HYS8_9FIRM</name>
<dbReference type="InterPro" id="IPR025827">
    <property type="entry name" value="Zn_ribbon_recom_dom"/>
</dbReference>
<dbReference type="InterPro" id="IPR025378">
    <property type="entry name" value="DUF4368"/>
</dbReference>
<dbReference type="CDD" id="cd03770">
    <property type="entry name" value="SR_TndX_transposase"/>
    <property type="match status" value="1"/>
</dbReference>
<dbReference type="Gene3D" id="3.40.50.1390">
    <property type="entry name" value="Resolvase, N-terminal catalytic domain"/>
    <property type="match status" value="1"/>
</dbReference>
<keyword evidence="1" id="KW-0175">Coiled coil</keyword>
<protein>
    <submittedName>
        <fullName evidence="4">DUF4368 domain-containing protein</fullName>
    </submittedName>
</protein>
<dbReference type="GO" id="GO:0000150">
    <property type="term" value="F:DNA strand exchange activity"/>
    <property type="evidence" value="ECO:0007669"/>
    <property type="project" value="InterPro"/>
</dbReference>
<reference evidence="4" key="1">
    <citation type="submission" date="2020-08" db="EMBL/GenBank/DDBJ databases">
        <title>Genome public.</title>
        <authorList>
            <person name="Liu C."/>
            <person name="Sun Q."/>
        </authorList>
    </citation>
    <scope>NUCLEOTIDE SEQUENCE</scope>
    <source>
        <strain evidence="4">H8</strain>
    </source>
</reference>
<dbReference type="PROSITE" id="PS51737">
    <property type="entry name" value="RECOMBINASE_DNA_BIND"/>
    <property type="match status" value="1"/>
</dbReference>
<dbReference type="Pfam" id="PF00239">
    <property type="entry name" value="Resolvase"/>
    <property type="match status" value="1"/>
</dbReference>
<dbReference type="Pfam" id="PF07508">
    <property type="entry name" value="Recombinase"/>
    <property type="match status" value="1"/>
</dbReference>
<dbReference type="InterPro" id="IPR011109">
    <property type="entry name" value="DNA_bind_recombinase_dom"/>
</dbReference>